<protein>
    <recommendedName>
        <fullName evidence="5">Histidine acid phosphatase</fullName>
    </recommendedName>
</protein>
<reference evidence="4" key="2">
    <citation type="journal article" date="2009" name="Genome Res.">
        <title>Comparative genomic analyses of the human fungal pathogens Coccidioides and their relatives.</title>
        <authorList>
            <person name="Sharpton T.J."/>
            <person name="Stajich J.E."/>
            <person name="Rounsley S.D."/>
            <person name="Gardner M.J."/>
            <person name="Wortman J.R."/>
            <person name="Jordar V.S."/>
            <person name="Maiti R."/>
            <person name="Kodira C.D."/>
            <person name="Neafsey D.E."/>
            <person name="Zeng Q."/>
            <person name="Hung C.-Y."/>
            <person name="McMahan C."/>
            <person name="Muszewska A."/>
            <person name="Grynberg M."/>
            <person name="Mandel M.A."/>
            <person name="Kellner E.M."/>
            <person name="Barker B.M."/>
            <person name="Galgiani J.N."/>
            <person name="Orbach M.J."/>
            <person name="Kirkland T.N."/>
            <person name="Cole G.T."/>
            <person name="Henn M.R."/>
            <person name="Birren B.W."/>
            <person name="Taylor J.W."/>
        </authorList>
    </citation>
    <scope>NUCLEOTIDE SEQUENCE [LARGE SCALE GENOMIC DNA]</scope>
    <source>
        <strain evidence="4">RMSCC 3488</strain>
    </source>
</reference>
<dbReference type="AlphaFoldDB" id="A0A0J6FRT4"/>
<feature type="transmembrane region" description="Helical" evidence="2">
    <location>
        <begin position="482"/>
        <end position="508"/>
    </location>
</feature>
<dbReference type="VEuPathDB" id="FungiDB:CPAG_08075"/>
<dbReference type="Gene3D" id="3.40.50.1240">
    <property type="entry name" value="Phosphoglycerate mutase-like"/>
    <property type="match status" value="1"/>
</dbReference>
<dbReference type="Proteomes" id="UP000054567">
    <property type="component" value="Unassembled WGS sequence"/>
</dbReference>
<dbReference type="Pfam" id="PF00328">
    <property type="entry name" value="His_Phos_2"/>
    <property type="match status" value="1"/>
</dbReference>
<name>A0A0J6FRT4_COCPO</name>
<keyword evidence="2" id="KW-0812">Transmembrane</keyword>
<evidence type="ECO:0000256" key="1">
    <source>
        <dbReference type="ARBA" id="ARBA00005375"/>
    </source>
</evidence>
<accession>A0A0J6FRT4</accession>
<comment type="similarity">
    <text evidence="1">Belongs to the histidine acid phosphatase family.</text>
</comment>
<dbReference type="PANTHER" id="PTHR11567:SF127">
    <property type="entry name" value="HISTIDINE ACID PHOSPHATASE"/>
    <property type="match status" value="1"/>
</dbReference>
<dbReference type="OrthoDB" id="258392at2759"/>
<reference evidence="4" key="3">
    <citation type="journal article" date="2010" name="Genome Res.">
        <title>Population genomic sequencing of Coccidioides fungi reveals recent hybridization and transposon control.</title>
        <authorList>
            <person name="Neafsey D.E."/>
            <person name="Barker B.M."/>
            <person name="Sharpton T.J."/>
            <person name="Stajich J.E."/>
            <person name="Park D.J."/>
            <person name="Whiston E."/>
            <person name="Hung C.-Y."/>
            <person name="McMahan C."/>
            <person name="White J."/>
            <person name="Sykes S."/>
            <person name="Heiman D."/>
            <person name="Young S."/>
            <person name="Zeng Q."/>
            <person name="Abouelleil A."/>
            <person name="Aftuck L."/>
            <person name="Bessette D."/>
            <person name="Brown A."/>
            <person name="FitzGerald M."/>
            <person name="Lui A."/>
            <person name="Macdonald J.P."/>
            <person name="Priest M."/>
            <person name="Orbach M.J."/>
            <person name="Galgiani J.N."/>
            <person name="Kirkland T.N."/>
            <person name="Cole G.T."/>
            <person name="Birren B.W."/>
            <person name="Henn M.R."/>
            <person name="Taylor J.W."/>
            <person name="Rounsley S.D."/>
        </authorList>
    </citation>
    <scope>NUCLEOTIDE SEQUENCE [LARGE SCALE GENOMIC DNA]</scope>
    <source>
        <strain evidence="4">RMSCC 3488</strain>
    </source>
</reference>
<reference evidence="3 4" key="1">
    <citation type="submission" date="2007-06" db="EMBL/GenBank/DDBJ databases">
        <title>The Genome Sequence of Coccidioides posadasii RMSCC_3488.</title>
        <authorList>
            <consortium name="Coccidioides Genome Resources Consortium"/>
            <consortium name="The Broad Institute Genome Sequencing Platform"/>
            <person name="Henn M.R."/>
            <person name="Sykes S."/>
            <person name="Young S."/>
            <person name="Jaffe D."/>
            <person name="Berlin A."/>
            <person name="Alvarez P."/>
            <person name="Butler J."/>
            <person name="Gnerre S."/>
            <person name="Grabherr M."/>
            <person name="Mauceli E."/>
            <person name="Brockman W."/>
            <person name="Kodira C."/>
            <person name="Alvarado L."/>
            <person name="Zeng Q."/>
            <person name="Crawford M."/>
            <person name="Antoine C."/>
            <person name="Devon K."/>
            <person name="Galgiani J."/>
            <person name="Orsborn K."/>
            <person name="Lewis M.L."/>
            <person name="Nusbaum C."/>
            <person name="Galagan J."/>
            <person name="Birren B."/>
        </authorList>
    </citation>
    <scope>NUCLEOTIDE SEQUENCE [LARGE SCALE GENOMIC DNA]</scope>
    <source>
        <strain evidence="3 4">RMSCC 3488</strain>
    </source>
</reference>
<proteinExistence type="inferred from homology"/>
<evidence type="ECO:0000313" key="3">
    <source>
        <dbReference type="EMBL" id="KMM71774.1"/>
    </source>
</evidence>
<gene>
    <name evidence="3" type="ORF">CPAG_08075</name>
</gene>
<dbReference type="InterPro" id="IPR029033">
    <property type="entry name" value="His_PPase_superfam"/>
</dbReference>
<evidence type="ECO:0000256" key="2">
    <source>
        <dbReference type="SAM" id="Phobius"/>
    </source>
</evidence>
<keyword evidence="2" id="KW-0472">Membrane</keyword>
<evidence type="ECO:0008006" key="5">
    <source>
        <dbReference type="Google" id="ProtNLM"/>
    </source>
</evidence>
<sequence length="525" mass="57477">MSATRMAHSQKYDSKAHYKRAKNKNNSALFLGIKTIFKAQYICFPVNMHFHSTTIGIALFAATANAQTELKEKIWGTVVFTTVGQGNPGLSDAELTPLGTRQLIHAGASVRNRYISPLPEGAVEFHQIDGIPPSNFTNGEIDVVVTSDQLTSASAQAFMQGLYPPTSLPRSDNASFPLSNFETLTAANPAVIELAGNVNCPLLNGVRLALLQNEDLDALQDGAEAFYRGLHARVLDGLIKPNKLHLLNARLIWEHLDYQYANNETARNLISAEELGRARYLASRMTSALNSQPFTMADRQYTRAVAGKTLAPAITRALESNVESRGTNKKMSLLFGDVSTMIAFASVAGVSGHQQEFQGMPNHGASMSIELFSRPSDNSTDYPEKATDLQVRFLIRNGTSTADADAGYVPYPLFASKVEIPYDEFISQMGSISMSTTQWCSFCGSEAEFCPPVADQKDNDNNDDHVNVDQKSYKQDQRRLQALMVVGAIIVFMMVVGGIIALVSYCLGWRKPKVDAGKDPERDVD</sequence>
<dbReference type="EMBL" id="DS268113">
    <property type="protein sequence ID" value="KMM71774.1"/>
    <property type="molecule type" value="Genomic_DNA"/>
</dbReference>
<evidence type="ECO:0000313" key="4">
    <source>
        <dbReference type="Proteomes" id="UP000054567"/>
    </source>
</evidence>
<dbReference type="InterPro" id="IPR050645">
    <property type="entry name" value="Histidine_acid_phosphatase"/>
</dbReference>
<dbReference type="PANTHER" id="PTHR11567">
    <property type="entry name" value="ACID PHOSPHATASE-RELATED"/>
    <property type="match status" value="1"/>
</dbReference>
<dbReference type="SUPFAM" id="SSF53254">
    <property type="entry name" value="Phosphoglycerate mutase-like"/>
    <property type="match status" value="1"/>
</dbReference>
<organism evidence="3 4">
    <name type="scientific">Coccidioides posadasii RMSCC 3488</name>
    <dbReference type="NCBI Taxonomy" id="454284"/>
    <lineage>
        <taxon>Eukaryota</taxon>
        <taxon>Fungi</taxon>
        <taxon>Dikarya</taxon>
        <taxon>Ascomycota</taxon>
        <taxon>Pezizomycotina</taxon>
        <taxon>Eurotiomycetes</taxon>
        <taxon>Eurotiomycetidae</taxon>
        <taxon>Onygenales</taxon>
        <taxon>Onygenaceae</taxon>
        <taxon>Coccidioides</taxon>
    </lineage>
</organism>
<keyword evidence="2" id="KW-1133">Transmembrane helix</keyword>
<dbReference type="InterPro" id="IPR000560">
    <property type="entry name" value="His_Pase_clade-2"/>
</dbReference>
<dbReference type="GO" id="GO:0016791">
    <property type="term" value="F:phosphatase activity"/>
    <property type="evidence" value="ECO:0007669"/>
    <property type="project" value="TreeGrafter"/>
</dbReference>